<comment type="caution">
    <text evidence="2">The sequence shown here is derived from an EMBL/GenBank/DDBJ whole genome shotgun (WGS) entry which is preliminary data.</text>
</comment>
<keyword evidence="3" id="KW-1185">Reference proteome</keyword>
<sequence>MPNMPNLKYFGGTGRNQQKAPTYFHLYSSWGWYDSNSYSSSHFRPHNVEYSAPSNSDFGKQPYNKDCFIPKNRSGAQNKNKVVKQVYVVKKDNRKGKGSDLNSYVGKPNKVLDTSASSAKIVEKSASNIVGTKSEPRNFDVPNVDKDVLLSKTKSQPRSSLGLSNWHKKKLKKLSTCELKKRNMTWVPKGSSQAQSKDGARVKSDMDASKKKKAKMSTEMFAPNHQSYWSSHHPYFSVVPHIGMSSQGMFGYPSWHYFNPYMSSCYGGMQPNYYAYG</sequence>
<organism evidence="2 3">
    <name type="scientific">Panicum virgatum</name>
    <name type="common">Blackwell switchgrass</name>
    <dbReference type="NCBI Taxonomy" id="38727"/>
    <lineage>
        <taxon>Eukaryota</taxon>
        <taxon>Viridiplantae</taxon>
        <taxon>Streptophyta</taxon>
        <taxon>Embryophyta</taxon>
        <taxon>Tracheophyta</taxon>
        <taxon>Spermatophyta</taxon>
        <taxon>Magnoliopsida</taxon>
        <taxon>Liliopsida</taxon>
        <taxon>Poales</taxon>
        <taxon>Poaceae</taxon>
        <taxon>PACMAD clade</taxon>
        <taxon>Panicoideae</taxon>
        <taxon>Panicodae</taxon>
        <taxon>Paniceae</taxon>
        <taxon>Panicinae</taxon>
        <taxon>Panicum</taxon>
        <taxon>Panicum sect. Hiantes</taxon>
    </lineage>
</organism>
<feature type="compositionally biased region" description="Basic and acidic residues" evidence="1">
    <location>
        <begin position="198"/>
        <end position="209"/>
    </location>
</feature>
<gene>
    <name evidence="2" type="ORF">PVAP13_5KG214607</name>
</gene>
<name>A0A8T0SEN6_PANVG</name>
<evidence type="ECO:0000256" key="1">
    <source>
        <dbReference type="SAM" id="MobiDB-lite"/>
    </source>
</evidence>
<dbReference type="EMBL" id="CM029045">
    <property type="protein sequence ID" value="KAG2597061.1"/>
    <property type="molecule type" value="Genomic_DNA"/>
</dbReference>
<dbReference type="Proteomes" id="UP000823388">
    <property type="component" value="Chromosome 5K"/>
</dbReference>
<feature type="region of interest" description="Disordered" evidence="1">
    <location>
        <begin position="186"/>
        <end position="209"/>
    </location>
</feature>
<dbReference type="AlphaFoldDB" id="A0A8T0SEN6"/>
<protein>
    <submittedName>
        <fullName evidence="2">Uncharacterized protein</fullName>
    </submittedName>
</protein>
<evidence type="ECO:0000313" key="2">
    <source>
        <dbReference type="EMBL" id="KAG2597061.1"/>
    </source>
</evidence>
<accession>A0A8T0SEN6</accession>
<evidence type="ECO:0000313" key="3">
    <source>
        <dbReference type="Proteomes" id="UP000823388"/>
    </source>
</evidence>
<reference evidence="2" key="1">
    <citation type="submission" date="2020-05" db="EMBL/GenBank/DDBJ databases">
        <title>WGS assembly of Panicum virgatum.</title>
        <authorList>
            <person name="Lovell J.T."/>
            <person name="Jenkins J."/>
            <person name="Shu S."/>
            <person name="Juenger T.E."/>
            <person name="Schmutz J."/>
        </authorList>
    </citation>
    <scope>NUCLEOTIDE SEQUENCE</scope>
    <source>
        <strain evidence="2">AP13</strain>
    </source>
</reference>
<proteinExistence type="predicted"/>